<dbReference type="AlphaFoldDB" id="A0A9D4BLN9"/>
<protein>
    <submittedName>
        <fullName evidence="1">Uncharacterized protein</fullName>
    </submittedName>
</protein>
<evidence type="ECO:0000313" key="1">
    <source>
        <dbReference type="EMBL" id="KAH3700639.1"/>
    </source>
</evidence>
<reference evidence="1" key="2">
    <citation type="submission" date="2020-11" db="EMBL/GenBank/DDBJ databases">
        <authorList>
            <person name="McCartney M.A."/>
            <person name="Auch B."/>
            <person name="Kono T."/>
            <person name="Mallez S."/>
            <person name="Becker A."/>
            <person name="Gohl D.M."/>
            <person name="Silverstein K.A.T."/>
            <person name="Koren S."/>
            <person name="Bechman K.B."/>
            <person name="Herman A."/>
            <person name="Abrahante J.E."/>
            <person name="Garbe J."/>
        </authorList>
    </citation>
    <scope>NUCLEOTIDE SEQUENCE</scope>
    <source>
        <strain evidence="1">Duluth1</strain>
        <tissue evidence="1">Whole animal</tissue>
    </source>
</reference>
<dbReference type="EMBL" id="JAIWYP010000015">
    <property type="protein sequence ID" value="KAH3700639.1"/>
    <property type="molecule type" value="Genomic_DNA"/>
</dbReference>
<comment type="caution">
    <text evidence="1">The sequence shown here is derived from an EMBL/GenBank/DDBJ whole genome shotgun (WGS) entry which is preliminary data.</text>
</comment>
<evidence type="ECO:0000313" key="2">
    <source>
        <dbReference type="Proteomes" id="UP000828390"/>
    </source>
</evidence>
<keyword evidence="2" id="KW-1185">Reference proteome</keyword>
<sequence length="67" mass="7691">MENVDMTIRFINAYVRSGDIPYNCDAEILFGYAGNIVSYNIISVSVDVIAYERINAENCSMKERYVR</sequence>
<proteinExistence type="predicted"/>
<name>A0A9D4BLN9_DREPO</name>
<reference evidence="1" key="1">
    <citation type="journal article" date="2019" name="bioRxiv">
        <title>The Genome of the Zebra Mussel, Dreissena polymorpha: A Resource for Invasive Species Research.</title>
        <authorList>
            <person name="McCartney M.A."/>
            <person name="Auch B."/>
            <person name="Kono T."/>
            <person name="Mallez S."/>
            <person name="Zhang Y."/>
            <person name="Obille A."/>
            <person name="Becker A."/>
            <person name="Abrahante J.E."/>
            <person name="Garbe J."/>
            <person name="Badalamenti J.P."/>
            <person name="Herman A."/>
            <person name="Mangelson H."/>
            <person name="Liachko I."/>
            <person name="Sullivan S."/>
            <person name="Sone E.D."/>
            <person name="Koren S."/>
            <person name="Silverstein K.A.T."/>
            <person name="Beckman K.B."/>
            <person name="Gohl D.M."/>
        </authorList>
    </citation>
    <scope>NUCLEOTIDE SEQUENCE</scope>
    <source>
        <strain evidence="1">Duluth1</strain>
        <tissue evidence="1">Whole animal</tissue>
    </source>
</reference>
<gene>
    <name evidence="1" type="ORF">DPMN_075616</name>
</gene>
<organism evidence="1 2">
    <name type="scientific">Dreissena polymorpha</name>
    <name type="common">Zebra mussel</name>
    <name type="synonym">Mytilus polymorpha</name>
    <dbReference type="NCBI Taxonomy" id="45954"/>
    <lineage>
        <taxon>Eukaryota</taxon>
        <taxon>Metazoa</taxon>
        <taxon>Spiralia</taxon>
        <taxon>Lophotrochozoa</taxon>
        <taxon>Mollusca</taxon>
        <taxon>Bivalvia</taxon>
        <taxon>Autobranchia</taxon>
        <taxon>Heteroconchia</taxon>
        <taxon>Euheterodonta</taxon>
        <taxon>Imparidentia</taxon>
        <taxon>Neoheterodontei</taxon>
        <taxon>Myida</taxon>
        <taxon>Dreissenoidea</taxon>
        <taxon>Dreissenidae</taxon>
        <taxon>Dreissena</taxon>
    </lineage>
</organism>
<accession>A0A9D4BLN9</accession>
<dbReference type="Proteomes" id="UP000828390">
    <property type="component" value="Unassembled WGS sequence"/>
</dbReference>